<proteinExistence type="inferred from homology"/>
<evidence type="ECO:0000256" key="2">
    <source>
        <dbReference type="ARBA" id="ARBA00006889"/>
    </source>
</evidence>
<reference evidence="13" key="1">
    <citation type="submission" date="2025-08" db="UniProtKB">
        <authorList>
            <consortium name="RefSeq"/>
        </authorList>
    </citation>
    <scope>IDENTIFICATION</scope>
    <source>
        <tissue evidence="13">Whole sample</tissue>
    </source>
</reference>
<evidence type="ECO:0000256" key="1">
    <source>
        <dbReference type="ARBA" id="ARBA00004613"/>
    </source>
</evidence>
<dbReference type="OrthoDB" id="565904at2759"/>
<keyword evidence="8" id="KW-1015">Disulfide bond</keyword>
<protein>
    <recommendedName>
        <fullName evidence="3">Apolipoprotein D</fullName>
    </recommendedName>
</protein>
<evidence type="ECO:0000256" key="6">
    <source>
        <dbReference type="ARBA" id="ARBA00022729"/>
    </source>
</evidence>
<dbReference type="Gene3D" id="2.40.128.20">
    <property type="match status" value="1"/>
</dbReference>
<dbReference type="InterPro" id="IPR012674">
    <property type="entry name" value="Calycin"/>
</dbReference>
<comment type="subcellular location">
    <subcellularLocation>
        <location evidence="1">Secreted</location>
    </subcellularLocation>
</comment>
<feature type="chain" id="PRO_5034399055" description="Apolipoprotein D" evidence="10">
    <location>
        <begin position="26"/>
        <end position="201"/>
    </location>
</feature>
<dbReference type="InterPro" id="IPR000566">
    <property type="entry name" value="Lipocln_cytosolic_FA-bd_dom"/>
</dbReference>
<name>A0A8B8BIM5_CRAVI</name>
<keyword evidence="6 10" id="KW-0732">Signal</keyword>
<evidence type="ECO:0000313" key="13">
    <source>
        <dbReference type="RefSeq" id="XP_022303128.1"/>
    </source>
</evidence>
<keyword evidence="7" id="KW-0446">Lipid-binding</keyword>
<sequence>MNMGLKVSLVVLFVIPLYFSLPVYGQVVSPGTCPNIPTVRPFNVGHYLGIWYEFERFFLAAQDGVTCSQASYTRNNEGSIRVVNTGVNERTGAPVSIEGTARAVNPQDPARLSVSFSPFQPVDPNGNYWVVKTDYNHFAIVYSCQQQGQNKSENAYILLREPRRPSKRELRRLYGFLLSYGINPRNFIRTNFRRCLAPGYH</sequence>
<evidence type="ECO:0000256" key="10">
    <source>
        <dbReference type="PIRNR" id="PIRNR036893"/>
    </source>
</evidence>
<dbReference type="FunFam" id="2.40.128.20:FF:000003">
    <property type="entry name" value="Apolipoprotein D"/>
    <property type="match status" value="1"/>
</dbReference>
<dbReference type="PRINTS" id="PR01273">
    <property type="entry name" value="INVTBRTCOLOR"/>
</dbReference>
<dbReference type="PIRSF" id="PIRSF036893">
    <property type="entry name" value="Lipocalin_ApoD"/>
    <property type="match status" value="1"/>
</dbReference>
<dbReference type="InterPro" id="IPR022271">
    <property type="entry name" value="Lipocalin_ApoD"/>
</dbReference>
<evidence type="ECO:0000259" key="11">
    <source>
        <dbReference type="Pfam" id="PF08212"/>
    </source>
</evidence>
<evidence type="ECO:0000256" key="7">
    <source>
        <dbReference type="ARBA" id="ARBA00023121"/>
    </source>
</evidence>
<dbReference type="GO" id="GO:0000302">
    <property type="term" value="P:response to reactive oxygen species"/>
    <property type="evidence" value="ECO:0007669"/>
    <property type="project" value="TreeGrafter"/>
</dbReference>
<evidence type="ECO:0000256" key="4">
    <source>
        <dbReference type="ARBA" id="ARBA00022448"/>
    </source>
</evidence>
<comment type="similarity">
    <text evidence="2 10">Belongs to the calycin superfamily. Lipocalin family.</text>
</comment>
<dbReference type="GO" id="GO:0008289">
    <property type="term" value="F:lipid binding"/>
    <property type="evidence" value="ECO:0007669"/>
    <property type="project" value="UniProtKB-KW"/>
</dbReference>
<dbReference type="GO" id="GO:0006629">
    <property type="term" value="P:lipid metabolic process"/>
    <property type="evidence" value="ECO:0007669"/>
    <property type="project" value="TreeGrafter"/>
</dbReference>
<dbReference type="PANTHER" id="PTHR10612">
    <property type="entry name" value="APOLIPOPROTEIN D"/>
    <property type="match status" value="1"/>
</dbReference>
<evidence type="ECO:0000256" key="9">
    <source>
        <dbReference type="ARBA" id="ARBA00023180"/>
    </source>
</evidence>
<dbReference type="InterPro" id="IPR003057">
    <property type="entry name" value="Invtbrt_color"/>
</dbReference>
<dbReference type="GeneID" id="111110808"/>
<evidence type="ECO:0000313" key="12">
    <source>
        <dbReference type="Proteomes" id="UP000694844"/>
    </source>
</evidence>
<feature type="domain" description="Lipocalin/cytosolic fatty-acid binding" evidence="11">
    <location>
        <begin position="43"/>
        <end position="165"/>
    </location>
</feature>
<dbReference type="GO" id="GO:0005737">
    <property type="term" value="C:cytoplasm"/>
    <property type="evidence" value="ECO:0007669"/>
    <property type="project" value="TreeGrafter"/>
</dbReference>
<dbReference type="SUPFAM" id="SSF50814">
    <property type="entry name" value="Lipocalins"/>
    <property type="match status" value="1"/>
</dbReference>
<keyword evidence="5" id="KW-0964">Secreted</keyword>
<gene>
    <name evidence="13" type="primary">LOC111110808</name>
</gene>
<dbReference type="AlphaFoldDB" id="A0A8B8BIM5"/>
<evidence type="ECO:0000256" key="8">
    <source>
        <dbReference type="ARBA" id="ARBA00023157"/>
    </source>
</evidence>
<evidence type="ECO:0000256" key="3">
    <source>
        <dbReference type="ARBA" id="ARBA00019890"/>
    </source>
</evidence>
<evidence type="ECO:0000256" key="5">
    <source>
        <dbReference type="ARBA" id="ARBA00022525"/>
    </source>
</evidence>
<organism evidence="12 13">
    <name type="scientific">Crassostrea virginica</name>
    <name type="common">Eastern oyster</name>
    <dbReference type="NCBI Taxonomy" id="6565"/>
    <lineage>
        <taxon>Eukaryota</taxon>
        <taxon>Metazoa</taxon>
        <taxon>Spiralia</taxon>
        <taxon>Lophotrochozoa</taxon>
        <taxon>Mollusca</taxon>
        <taxon>Bivalvia</taxon>
        <taxon>Autobranchia</taxon>
        <taxon>Pteriomorphia</taxon>
        <taxon>Ostreida</taxon>
        <taxon>Ostreoidea</taxon>
        <taxon>Ostreidae</taxon>
        <taxon>Crassostrea</taxon>
    </lineage>
</organism>
<keyword evidence="9" id="KW-0325">Glycoprotein</keyword>
<dbReference type="Pfam" id="PF08212">
    <property type="entry name" value="Lipocalin_2"/>
    <property type="match status" value="1"/>
</dbReference>
<feature type="signal peptide" evidence="10">
    <location>
        <begin position="1"/>
        <end position="25"/>
    </location>
</feature>
<dbReference type="GO" id="GO:0031409">
    <property type="term" value="F:pigment binding"/>
    <property type="evidence" value="ECO:0007669"/>
    <property type="project" value="InterPro"/>
</dbReference>
<dbReference type="KEGG" id="cvn:111110808"/>
<dbReference type="Proteomes" id="UP000694844">
    <property type="component" value="Chromosome 9"/>
</dbReference>
<keyword evidence="4" id="KW-0813">Transport</keyword>
<keyword evidence="12" id="KW-1185">Reference proteome</keyword>
<accession>A0A8B8BIM5</accession>
<dbReference type="GO" id="GO:0005576">
    <property type="term" value="C:extracellular region"/>
    <property type="evidence" value="ECO:0007669"/>
    <property type="project" value="UniProtKB-SubCell"/>
</dbReference>
<dbReference type="PANTHER" id="PTHR10612:SF34">
    <property type="entry name" value="APOLIPOPROTEIN D"/>
    <property type="match status" value="1"/>
</dbReference>
<dbReference type="RefSeq" id="XP_022303128.1">
    <property type="nucleotide sequence ID" value="XM_022447420.1"/>
</dbReference>